<evidence type="ECO:0000313" key="10">
    <source>
        <dbReference type="Proteomes" id="UP000326396"/>
    </source>
</evidence>
<keyword evidence="6" id="KW-1133">Transmembrane helix</keyword>
<evidence type="ECO:0000256" key="5">
    <source>
        <dbReference type="ARBA" id="ARBA00022737"/>
    </source>
</evidence>
<keyword evidence="10" id="KW-1185">Reference proteome</keyword>
<dbReference type="InterPro" id="IPR032675">
    <property type="entry name" value="LRR_dom_sf"/>
</dbReference>
<evidence type="ECO:0000256" key="7">
    <source>
        <dbReference type="ARBA" id="ARBA00023136"/>
    </source>
</evidence>
<comment type="caution">
    <text evidence="9">The sequence shown here is derived from an EMBL/GenBank/DDBJ whole genome shotgun (WGS) entry which is preliminary data.</text>
</comment>
<dbReference type="EMBL" id="SZYD01000004">
    <property type="protein sequence ID" value="KAD6455185.1"/>
    <property type="molecule type" value="Genomic_DNA"/>
</dbReference>
<evidence type="ECO:0000256" key="2">
    <source>
        <dbReference type="ARBA" id="ARBA00009592"/>
    </source>
</evidence>
<dbReference type="GO" id="GO:0016020">
    <property type="term" value="C:membrane"/>
    <property type="evidence" value="ECO:0007669"/>
    <property type="project" value="UniProtKB-SubCell"/>
</dbReference>
<reference evidence="9 10" key="1">
    <citation type="submission" date="2019-05" db="EMBL/GenBank/DDBJ databases">
        <title>Mikania micrantha, genome provides insights into the molecular mechanism of rapid growth.</title>
        <authorList>
            <person name="Liu B."/>
        </authorList>
    </citation>
    <scope>NUCLEOTIDE SEQUENCE [LARGE SCALE GENOMIC DNA]</scope>
    <source>
        <strain evidence="9">NLD-2019</strain>
        <tissue evidence="9">Leaf</tissue>
    </source>
</reference>
<dbReference type="Proteomes" id="UP000326396">
    <property type="component" value="Linkage Group LG12"/>
</dbReference>
<keyword evidence="3" id="KW-0433">Leucine-rich repeat</keyword>
<dbReference type="Pfam" id="PF13855">
    <property type="entry name" value="LRR_8"/>
    <property type="match status" value="1"/>
</dbReference>
<comment type="subcellular location">
    <subcellularLocation>
        <location evidence="1">Membrane</location>
        <topology evidence="1">Single-pass membrane protein</topology>
    </subcellularLocation>
</comment>
<dbReference type="PANTHER" id="PTHR48062">
    <property type="entry name" value="RECEPTOR-LIKE PROTEIN 14"/>
    <property type="match status" value="1"/>
</dbReference>
<evidence type="ECO:0008006" key="11">
    <source>
        <dbReference type="Google" id="ProtNLM"/>
    </source>
</evidence>
<dbReference type="PRINTS" id="PR00019">
    <property type="entry name" value="LEURICHRPT"/>
</dbReference>
<dbReference type="FunFam" id="3.80.10.10:FF:000111">
    <property type="entry name" value="LRR receptor-like serine/threonine-protein kinase ERECTA"/>
    <property type="match status" value="1"/>
</dbReference>
<dbReference type="Pfam" id="PF00560">
    <property type="entry name" value="LRR_1"/>
    <property type="match status" value="1"/>
</dbReference>
<keyword evidence="4" id="KW-0812">Transmembrane</keyword>
<keyword evidence="8" id="KW-0325">Glycoprotein</keyword>
<evidence type="ECO:0000256" key="6">
    <source>
        <dbReference type="ARBA" id="ARBA00022989"/>
    </source>
</evidence>
<evidence type="ECO:0000256" key="3">
    <source>
        <dbReference type="ARBA" id="ARBA00022614"/>
    </source>
</evidence>
<keyword evidence="7" id="KW-0472">Membrane</keyword>
<sequence>MDGYGVDYSWTDLVVPYHTCDIIYLMDFDQFETRDEIQFTTKKNHFSYKGNIQDYMSGLDLSSNKLTGQIPEELGLLTRILSLNLSHNKLSGPIPVSFSNLSQIESLDLSSNSLSGKVPSKLIQLTKLAVFDVSYNNLSSRLPEPKAQFGTFGNESYEGNPLLCGTPLENNCTTTPQVSEPSTKTDI</sequence>
<comment type="similarity">
    <text evidence="2">Belongs to the RLP family.</text>
</comment>
<keyword evidence="5" id="KW-0677">Repeat</keyword>
<evidence type="ECO:0000256" key="8">
    <source>
        <dbReference type="ARBA" id="ARBA00023180"/>
    </source>
</evidence>
<accession>A0A5N6PNF7</accession>
<dbReference type="InterPro" id="IPR001611">
    <property type="entry name" value="Leu-rich_rpt"/>
</dbReference>
<dbReference type="OrthoDB" id="544346at2759"/>
<protein>
    <recommendedName>
        <fullName evidence="11">Leucine-rich repeat-containing N-terminal plant-type domain-containing protein</fullName>
    </recommendedName>
</protein>
<gene>
    <name evidence="9" type="ORF">E3N88_09891</name>
</gene>
<evidence type="ECO:0000256" key="4">
    <source>
        <dbReference type="ARBA" id="ARBA00022692"/>
    </source>
</evidence>
<dbReference type="AlphaFoldDB" id="A0A5N6PNF7"/>
<dbReference type="SUPFAM" id="SSF52058">
    <property type="entry name" value="L domain-like"/>
    <property type="match status" value="1"/>
</dbReference>
<dbReference type="PANTHER" id="PTHR48062:SF21">
    <property type="entry name" value="RECEPTOR-LIKE PROTEIN 12"/>
    <property type="match status" value="1"/>
</dbReference>
<proteinExistence type="inferred from homology"/>
<dbReference type="InterPro" id="IPR051502">
    <property type="entry name" value="RLP_Defense_Trigger"/>
</dbReference>
<evidence type="ECO:0000313" key="9">
    <source>
        <dbReference type="EMBL" id="KAD6455185.1"/>
    </source>
</evidence>
<organism evidence="9 10">
    <name type="scientific">Mikania micrantha</name>
    <name type="common">bitter vine</name>
    <dbReference type="NCBI Taxonomy" id="192012"/>
    <lineage>
        <taxon>Eukaryota</taxon>
        <taxon>Viridiplantae</taxon>
        <taxon>Streptophyta</taxon>
        <taxon>Embryophyta</taxon>
        <taxon>Tracheophyta</taxon>
        <taxon>Spermatophyta</taxon>
        <taxon>Magnoliopsida</taxon>
        <taxon>eudicotyledons</taxon>
        <taxon>Gunneridae</taxon>
        <taxon>Pentapetalae</taxon>
        <taxon>asterids</taxon>
        <taxon>campanulids</taxon>
        <taxon>Asterales</taxon>
        <taxon>Asteraceae</taxon>
        <taxon>Asteroideae</taxon>
        <taxon>Heliantheae alliance</taxon>
        <taxon>Eupatorieae</taxon>
        <taxon>Mikania</taxon>
    </lineage>
</organism>
<dbReference type="Gene3D" id="3.80.10.10">
    <property type="entry name" value="Ribonuclease Inhibitor"/>
    <property type="match status" value="1"/>
</dbReference>
<evidence type="ECO:0000256" key="1">
    <source>
        <dbReference type="ARBA" id="ARBA00004167"/>
    </source>
</evidence>
<name>A0A5N6PNF7_9ASTR</name>